<name>A0AAX6HEE4_IRIPA</name>
<reference evidence="2" key="2">
    <citation type="submission" date="2023-04" db="EMBL/GenBank/DDBJ databases">
        <authorList>
            <person name="Bruccoleri R.E."/>
            <person name="Oakeley E.J."/>
            <person name="Faust A.-M."/>
            <person name="Dessus-Babus S."/>
            <person name="Altorfer M."/>
            <person name="Burckhardt D."/>
            <person name="Oertli M."/>
            <person name="Naumann U."/>
            <person name="Petersen F."/>
            <person name="Wong J."/>
        </authorList>
    </citation>
    <scope>NUCLEOTIDE SEQUENCE</scope>
    <source>
        <strain evidence="2">GSM-AAB239-AS_SAM_17_03QT</strain>
        <tissue evidence="2">Leaf</tissue>
    </source>
</reference>
<dbReference type="InterPro" id="IPR036397">
    <property type="entry name" value="RNaseH_sf"/>
</dbReference>
<gene>
    <name evidence="2" type="ORF">M6B38_316615</name>
</gene>
<dbReference type="GO" id="GO:0003676">
    <property type="term" value="F:nucleic acid binding"/>
    <property type="evidence" value="ECO:0007669"/>
    <property type="project" value="InterPro"/>
</dbReference>
<dbReference type="Pfam" id="PF13456">
    <property type="entry name" value="RVT_3"/>
    <property type="match status" value="1"/>
</dbReference>
<evidence type="ECO:0000259" key="1">
    <source>
        <dbReference type="Pfam" id="PF13456"/>
    </source>
</evidence>
<dbReference type="CDD" id="cd09279">
    <property type="entry name" value="RNase_HI_like"/>
    <property type="match status" value="1"/>
</dbReference>
<dbReference type="SUPFAM" id="SSF53098">
    <property type="entry name" value="Ribonuclease H-like"/>
    <property type="match status" value="1"/>
</dbReference>
<feature type="domain" description="RNase H type-1" evidence="1">
    <location>
        <begin position="9"/>
        <end position="98"/>
    </location>
</feature>
<sequence>MVIYRAYSLNEPCSNNVTEYNALLISLQVAKQLDIEFLEAYGDSQLIVNQVRGTYEVRNPDLIPYHQVVIELVLSFKGFFIEFVPRSQNLEADALASLAADLAVPIRRQNTIILLDRDLFCVKNNLYIEQSYITESSSQQRDWRSPFIDYAVHGILPEDPKEAASSKRRSFQFYYDLSLHILYRRSYDGILLYCLSESEAKQTLHEAHDGVCGAHQPGPKL</sequence>
<dbReference type="InterPro" id="IPR002156">
    <property type="entry name" value="RNaseH_domain"/>
</dbReference>
<dbReference type="InterPro" id="IPR012337">
    <property type="entry name" value="RNaseH-like_sf"/>
</dbReference>
<comment type="caution">
    <text evidence="2">The sequence shown here is derived from an EMBL/GenBank/DDBJ whole genome shotgun (WGS) entry which is preliminary data.</text>
</comment>
<dbReference type="GO" id="GO:0004523">
    <property type="term" value="F:RNA-DNA hybrid ribonuclease activity"/>
    <property type="evidence" value="ECO:0007669"/>
    <property type="project" value="InterPro"/>
</dbReference>
<dbReference type="AlphaFoldDB" id="A0AAX6HEE4"/>
<proteinExistence type="predicted"/>
<evidence type="ECO:0000313" key="3">
    <source>
        <dbReference type="Proteomes" id="UP001140949"/>
    </source>
</evidence>
<dbReference type="Proteomes" id="UP001140949">
    <property type="component" value="Unassembled WGS sequence"/>
</dbReference>
<dbReference type="Gene3D" id="3.30.420.10">
    <property type="entry name" value="Ribonuclease H-like superfamily/Ribonuclease H"/>
    <property type="match status" value="1"/>
</dbReference>
<evidence type="ECO:0000313" key="2">
    <source>
        <dbReference type="EMBL" id="KAJ6839122.1"/>
    </source>
</evidence>
<dbReference type="PANTHER" id="PTHR48475:SF1">
    <property type="entry name" value="RNASE H TYPE-1 DOMAIN-CONTAINING PROTEIN"/>
    <property type="match status" value="1"/>
</dbReference>
<dbReference type="PANTHER" id="PTHR48475">
    <property type="entry name" value="RIBONUCLEASE H"/>
    <property type="match status" value="1"/>
</dbReference>
<keyword evidence="3" id="KW-1185">Reference proteome</keyword>
<protein>
    <recommendedName>
        <fullName evidence="1">RNase H type-1 domain-containing protein</fullName>
    </recommendedName>
</protein>
<organism evidence="2 3">
    <name type="scientific">Iris pallida</name>
    <name type="common">Sweet iris</name>
    <dbReference type="NCBI Taxonomy" id="29817"/>
    <lineage>
        <taxon>Eukaryota</taxon>
        <taxon>Viridiplantae</taxon>
        <taxon>Streptophyta</taxon>
        <taxon>Embryophyta</taxon>
        <taxon>Tracheophyta</taxon>
        <taxon>Spermatophyta</taxon>
        <taxon>Magnoliopsida</taxon>
        <taxon>Liliopsida</taxon>
        <taxon>Asparagales</taxon>
        <taxon>Iridaceae</taxon>
        <taxon>Iridoideae</taxon>
        <taxon>Irideae</taxon>
        <taxon>Iris</taxon>
    </lineage>
</organism>
<dbReference type="EMBL" id="JANAVB010010199">
    <property type="protein sequence ID" value="KAJ6839122.1"/>
    <property type="molecule type" value="Genomic_DNA"/>
</dbReference>
<reference evidence="2" key="1">
    <citation type="journal article" date="2023" name="GigaByte">
        <title>Genome assembly of the bearded iris, Iris pallida Lam.</title>
        <authorList>
            <person name="Bruccoleri R.E."/>
            <person name="Oakeley E.J."/>
            <person name="Faust A.M.E."/>
            <person name="Altorfer M."/>
            <person name="Dessus-Babus S."/>
            <person name="Burckhardt D."/>
            <person name="Oertli M."/>
            <person name="Naumann U."/>
            <person name="Petersen F."/>
            <person name="Wong J."/>
        </authorList>
    </citation>
    <scope>NUCLEOTIDE SEQUENCE</scope>
    <source>
        <strain evidence="2">GSM-AAB239-AS_SAM_17_03QT</strain>
    </source>
</reference>
<accession>A0AAX6HEE4</accession>